<sequence length="230" mass="26082">MEKNTNISERIKQFIDYKRLSVNKFSDSVGASNSYFNKTIKNNTTIGSDRLESILRTYPEINPLWLLTGKGNMLKETKSEKIEEETRLIPLYGGVVTASLVGNTMDPTSQPIEMINAGDWFKDGDCAMRVYGDSMSPNYTSGSIVVMKEVKNKALILPGEDYMVETSEYRVLKRLQKSEVKGCILACSTNEEVWESGSMKGRSIYEPFDIFIDDITRLYLILGTVRRNHN</sequence>
<gene>
    <name evidence="5" type="ORF">MG292_06570</name>
</gene>
<evidence type="ECO:0000313" key="5">
    <source>
        <dbReference type="EMBL" id="WGK93761.1"/>
    </source>
</evidence>
<dbReference type="InterPro" id="IPR039418">
    <property type="entry name" value="LexA-like"/>
</dbReference>
<organism evidence="5 6">
    <name type="scientific">Flavobacterium keumense</name>
    <dbReference type="NCBI Taxonomy" id="1306518"/>
    <lineage>
        <taxon>Bacteria</taxon>
        <taxon>Pseudomonadati</taxon>
        <taxon>Bacteroidota</taxon>
        <taxon>Flavobacteriia</taxon>
        <taxon>Flavobacteriales</taxon>
        <taxon>Flavobacteriaceae</taxon>
        <taxon>Flavobacterium</taxon>
    </lineage>
</organism>
<feature type="domain" description="Peptidase S24/S26A/S26B/S26C" evidence="4">
    <location>
        <begin position="119"/>
        <end position="192"/>
    </location>
</feature>
<keyword evidence="2" id="KW-0238">DNA-binding</keyword>
<keyword evidence="6" id="KW-1185">Reference proteome</keyword>
<dbReference type="InterPro" id="IPR010982">
    <property type="entry name" value="Lambda_DNA-bd_dom_sf"/>
</dbReference>
<dbReference type="InterPro" id="IPR015927">
    <property type="entry name" value="Peptidase_S24_S26A/B/C"/>
</dbReference>
<dbReference type="Pfam" id="PF00717">
    <property type="entry name" value="Peptidase_S24"/>
    <property type="match status" value="1"/>
</dbReference>
<reference evidence="5 6" key="1">
    <citation type="submission" date="2022-02" db="EMBL/GenBank/DDBJ databases">
        <authorList>
            <person name="Cha I.-T."/>
            <person name="Lee K.-E."/>
            <person name="Park S.-J."/>
        </authorList>
    </citation>
    <scope>NUCLEOTIDE SEQUENCE [LARGE SCALE GENOMIC DNA]</scope>
    <source>
        <strain evidence="5 6">K3R-10</strain>
    </source>
</reference>
<evidence type="ECO:0000259" key="4">
    <source>
        <dbReference type="Pfam" id="PF00717"/>
    </source>
</evidence>
<dbReference type="SUPFAM" id="SSF47413">
    <property type="entry name" value="lambda repressor-like DNA-binding domains"/>
    <property type="match status" value="1"/>
</dbReference>
<dbReference type="CDD" id="cd06529">
    <property type="entry name" value="S24_LexA-like"/>
    <property type="match status" value="1"/>
</dbReference>
<reference evidence="5 6" key="2">
    <citation type="submission" date="2023-06" db="EMBL/GenBank/DDBJ databases">
        <title>Complete Genome Sequence of Flavobacterium keumense K3R-10.</title>
        <authorList>
            <person name="Jeong H."/>
            <person name="Jhang S.Y."/>
            <person name="Kim J.N."/>
        </authorList>
    </citation>
    <scope>NUCLEOTIDE SEQUENCE [LARGE SCALE GENOMIC DNA]</scope>
    <source>
        <strain evidence="5 6">K3R-10</strain>
    </source>
</reference>
<evidence type="ECO:0000256" key="2">
    <source>
        <dbReference type="ARBA" id="ARBA00023125"/>
    </source>
</evidence>
<dbReference type="PANTHER" id="PTHR40661:SF1">
    <property type="entry name" value="HTH CRO_C1-TYPE DOMAIN-CONTAINING PROTEIN"/>
    <property type="match status" value="1"/>
</dbReference>
<evidence type="ECO:0000256" key="3">
    <source>
        <dbReference type="ARBA" id="ARBA00023163"/>
    </source>
</evidence>
<protein>
    <submittedName>
        <fullName evidence="5">S24 family peptidase</fullName>
    </submittedName>
</protein>
<dbReference type="EMBL" id="CP092332">
    <property type="protein sequence ID" value="WGK93761.1"/>
    <property type="molecule type" value="Genomic_DNA"/>
</dbReference>
<dbReference type="RefSeq" id="WP_264533510.1">
    <property type="nucleotide sequence ID" value="NZ_CP092332.1"/>
</dbReference>
<keyword evidence="3" id="KW-0804">Transcription</keyword>
<dbReference type="Proteomes" id="UP001232117">
    <property type="component" value="Chromosome"/>
</dbReference>
<proteinExistence type="predicted"/>
<dbReference type="InterPro" id="IPR036286">
    <property type="entry name" value="LexA/Signal_pep-like_sf"/>
</dbReference>
<keyword evidence="1" id="KW-0805">Transcription regulation</keyword>
<dbReference type="PANTHER" id="PTHR40661">
    <property type="match status" value="1"/>
</dbReference>
<evidence type="ECO:0000313" key="6">
    <source>
        <dbReference type="Proteomes" id="UP001232117"/>
    </source>
</evidence>
<name>A0ABY8N561_9FLAO</name>
<dbReference type="SUPFAM" id="SSF51306">
    <property type="entry name" value="LexA/Signal peptidase"/>
    <property type="match status" value="1"/>
</dbReference>
<accession>A0ABY8N561</accession>
<dbReference type="Gene3D" id="2.10.109.10">
    <property type="entry name" value="Umud Fragment, subunit A"/>
    <property type="match status" value="1"/>
</dbReference>
<evidence type="ECO:0000256" key="1">
    <source>
        <dbReference type="ARBA" id="ARBA00023015"/>
    </source>
</evidence>